<dbReference type="SUPFAM" id="SSF51569">
    <property type="entry name" value="Aldolase"/>
    <property type="match status" value="1"/>
</dbReference>
<dbReference type="InterPro" id="IPR057736">
    <property type="entry name" value="SAF_PseI/NeuA/NeuB"/>
</dbReference>
<dbReference type="OrthoDB" id="9814210at2"/>
<dbReference type="InterPro" id="IPR013785">
    <property type="entry name" value="Aldolase_TIM"/>
</dbReference>
<keyword evidence="2" id="KW-1185">Reference proteome</keyword>
<dbReference type="PANTHER" id="PTHR42966">
    <property type="entry name" value="N-ACETYLNEURAMINATE SYNTHASE"/>
    <property type="match status" value="1"/>
</dbReference>
<dbReference type="Gene3D" id="3.90.1210.10">
    <property type="entry name" value="Antifreeze-like/N-acetylneuraminic acid synthase C-terminal domain"/>
    <property type="match status" value="1"/>
</dbReference>
<dbReference type="GO" id="GO:0016051">
    <property type="term" value="P:carbohydrate biosynthetic process"/>
    <property type="evidence" value="ECO:0007669"/>
    <property type="project" value="InterPro"/>
</dbReference>
<name>A0A1B9NDN7_9MICO</name>
<evidence type="ECO:0000313" key="2">
    <source>
        <dbReference type="Proteomes" id="UP000093355"/>
    </source>
</evidence>
<dbReference type="InterPro" id="IPR013132">
    <property type="entry name" value="PseI/NeuA/B-like_N"/>
</dbReference>
<dbReference type="SMART" id="SM00858">
    <property type="entry name" value="SAF"/>
    <property type="match status" value="1"/>
</dbReference>
<dbReference type="GO" id="GO:0047444">
    <property type="term" value="F:N-acylneuraminate-9-phosphate synthase activity"/>
    <property type="evidence" value="ECO:0007669"/>
    <property type="project" value="TreeGrafter"/>
</dbReference>
<dbReference type="STRING" id="904291.A7J15_03895"/>
<dbReference type="Proteomes" id="UP000093355">
    <property type="component" value="Unassembled WGS sequence"/>
</dbReference>
<proteinExistence type="predicted"/>
<dbReference type="Pfam" id="PF08666">
    <property type="entry name" value="SAF"/>
    <property type="match status" value="1"/>
</dbReference>
<gene>
    <name evidence="1" type="ORF">A7J15_03895</name>
</gene>
<evidence type="ECO:0000313" key="1">
    <source>
        <dbReference type="EMBL" id="OCG74683.1"/>
    </source>
</evidence>
<reference evidence="1 2" key="1">
    <citation type="submission" date="2016-05" db="EMBL/GenBank/DDBJ databases">
        <authorList>
            <person name="Lavstsen T."/>
            <person name="Jespersen J.S."/>
        </authorList>
    </citation>
    <scope>NUCLEOTIDE SEQUENCE [LARGE SCALE GENOMIC DNA]</scope>
    <source>
        <strain evidence="1 2">YLB-01</strain>
    </source>
</reference>
<dbReference type="Gene3D" id="3.20.20.70">
    <property type="entry name" value="Aldolase class I"/>
    <property type="match status" value="1"/>
</dbReference>
<accession>A0A1B9NDN7</accession>
<protein>
    <submittedName>
        <fullName evidence="1">N-acetylneuraminate synthase</fullName>
    </submittedName>
</protein>
<dbReference type="AlphaFoldDB" id="A0A1B9NDN7"/>
<dbReference type="InterPro" id="IPR013974">
    <property type="entry name" value="SAF"/>
</dbReference>
<sequence>MSSLREAVNGGDRVVVIAEAGVNHNGDPAIAHELIEVARASGADFVKFQTFDPSKLVAPNTEATPYQRERGAKSQSDLLAALALPEKVWIELRDHAEDVGIGFLSTPFDLDSARLLASLGVHAMKVSSGELTNLPYLRELAAMGIDLLVSTGMGTEAEVLAAADACSAAPFLAMFHCVSAYPAPVEQCNLQAIPVLAAKTGVPVGWSDHTPGAESALVAAALGARLFEKHFTMDRAMEGPDHAASLEPEELRSYVAQLKAVPAMLGDGVKRRMPAEEENAPLVRRSWHAARPLRAGEIVSVGDLVALRPEDGISPSIDIVGRTLQGDVAPGSAVRAADLVGEV</sequence>
<dbReference type="Pfam" id="PF03102">
    <property type="entry name" value="NeuB"/>
    <property type="match status" value="1"/>
</dbReference>
<dbReference type="RefSeq" id="WP_067024793.1">
    <property type="nucleotide sequence ID" value="NZ_CP038256.1"/>
</dbReference>
<comment type="caution">
    <text evidence="1">The sequence shown here is derived from an EMBL/GenBank/DDBJ whole genome shotgun (WGS) entry which is preliminary data.</text>
</comment>
<dbReference type="PANTHER" id="PTHR42966:SF1">
    <property type="entry name" value="SIALIC ACID SYNTHASE"/>
    <property type="match status" value="1"/>
</dbReference>
<dbReference type="InterPro" id="IPR051690">
    <property type="entry name" value="PseI-like"/>
</dbReference>
<dbReference type="InterPro" id="IPR036732">
    <property type="entry name" value="AFP_Neu5c_C_sf"/>
</dbReference>
<organism evidence="1 2">
    <name type="scientific">Microbacterium sediminis</name>
    <dbReference type="NCBI Taxonomy" id="904291"/>
    <lineage>
        <taxon>Bacteria</taxon>
        <taxon>Bacillati</taxon>
        <taxon>Actinomycetota</taxon>
        <taxon>Actinomycetes</taxon>
        <taxon>Micrococcales</taxon>
        <taxon>Microbacteriaceae</taxon>
        <taxon>Microbacterium</taxon>
    </lineage>
</organism>
<dbReference type="CDD" id="cd11615">
    <property type="entry name" value="SAF_NeuB_like"/>
    <property type="match status" value="1"/>
</dbReference>
<dbReference type="EMBL" id="LXMD01000021">
    <property type="protein sequence ID" value="OCG74683.1"/>
    <property type="molecule type" value="Genomic_DNA"/>
</dbReference>
<dbReference type="SUPFAM" id="SSF51269">
    <property type="entry name" value="AFP III-like domain"/>
    <property type="match status" value="1"/>
</dbReference>